<reference evidence="8 9" key="1">
    <citation type="submission" date="2024-05" db="EMBL/GenBank/DDBJ databases">
        <authorList>
            <person name="Wallberg A."/>
        </authorList>
    </citation>
    <scope>NUCLEOTIDE SEQUENCE [LARGE SCALE GENOMIC DNA]</scope>
</reference>
<comment type="caution">
    <text evidence="8">The sequence shown here is derived from an EMBL/GenBank/DDBJ whole genome shotgun (WGS) entry which is preliminary data.</text>
</comment>
<dbReference type="PANTHER" id="PTHR13355">
    <property type="entry name" value="GLUCOSAMINE 6-PHOSPHATE N-ACETYLTRANSFERASE"/>
    <property type="match status" value="1"/>
</dbReference>
<accession>A0AAV2QBV2</accession>
<name>A0AAV2QBV2_MEGNR</name>
<dbReference type="Pfam" id="PF00583">
    <property type="entry name" value="Acetyltransf_1"/>
    <property type="match status" value="1"/>
</dbReference>
<dbReference type="EC" id="2.3.1.4" evidence="6"/>
<gene>
    <name evidence="8" type="ORF">MNOR_LOCUS9836</name>
</gene>
<dbReference type="EMBL" id="CAXKWB010004831">
    <property type="protein sequence ID" value="CAL4075671.1"/>
    <property type="molecule type" value="Genomic_DNA"/>
</dbReference>
<dbReference type="FunFam" id="3.40.630.30:FF:000043">
    <property type="entry name" value="Glucosamine 6-phosphate N-acetyltransferase"/>
    <property type="match status" value="1"/>
</dbReference>
<dbReference type="Proteomes" id="UP001497623">
    <property type="component" value="Unassembled WGS sequence"/>
</dbReference>
<feature type="domain" description="N-acetyltransferase" evidence="7">
    <location>
        <begin position="50"/>
        <end position="196"/>
    </location>
</feature>
<dbReference type="Gene3D" id="3.40.630.30">
    <property type="match status" value="1"/>
</dbReference>
<dbReference type="PANTHER" id="PTHR13355:SF11">
    <property type="entry name" value="GLUCOSAMINE 6-PHOSPHATE N-ACETYLTRANSFERASE"/>
    <property type="match status" value="1"/>
</dbReference>
<evidence type="ECO:0000256" key="5">
    <source>
        <dbReference type="ARBA" id="ARBA00048964"/>
    </source>
</evidence>
<organism evidence="8 9">
    <name type="scientific">Meganyctiphanes norvegica</name>
    <name type="common">Northern krill</name>
    <name type="synonym">Thysanopoda norvegica</name>
    <dbReference type="NCBI Taxonomy" id="48144"/>
    <lineage>
        <taxon>Eukaryota</taxon>
        <taxon>Metazoa</taxon>
        <taxon>Ecdysozoa</taxon>
        <taxon>Arthropoda</taxon>
        <taxon>Crustacea</taxon>
        <taxon>Multicrustacea</taxon>
        <taxon>Malacostraca</taxon>
        <taxon>Eumalacostraca</taxon>
        <taxon>Eucarida</taxon>
        <taxon>Euphausiacea</taxon>
        <taxon>Euphausiidae</taxon>
        <taxon>Meganyctiphanes</taxon>
    </lineage>
</organism>
<evidence type="ECO:0000256" key="2">
    <source>
        <dbReference type="ARBA" id="ARBA00006048"/>
    </source>
</evidence>
<comment type="catalytic activity">
    <reaction evidence="5 6">
        <text>D-glucosamine 6-phosphate + acetyl-CoA = N-acetyl-D-glucosamine 6-phosphate + CoA + H(+)</text>
        <dbReference type="Rhea" id="RHEA:10292"/>
        <dbReference type="ChEBI" id="CHEBI:15378"/>
        <dbReference type="ChEBI" id="CHEBI:57287"/>
        <dbReference type="ChEBI" id="CHEBI:57288"/>
        <dbReference type="ChEBI" id="CHEBI:57513"/>
        <dbReference type="ChEBI" id="CHEBI:58725"/>
        <dbReference type="EC" id="2.3.1.4"/>
    </reaction>
</comment>
<dbReference type="SUPFAM" id="SSF55729">
    <property type="entry name" value="Acyl-CoA N-acyltransferases (Nat)"/>
    <property type="match status" value="1"/>
</dbReference>
<dbReference type="PROSITE" id="PS51186">
    <property type="entry name" value="GNAT"/>
    <property type="match status" value="1"/>
</dbReference>
<comment type="pathway">
    <text evidence="1 6">Nucleotide-sugar biosynthesis; UDP-N-acetyl-alpha-D-glucosamine biosynthesis; N-acetyl-alpha-D-glucosamine 1-phosphate from alpha-D-glucosamine 6-phosphate (route I): step 1/2.</text>
</comment>
<dbReference type="GO" id="GO:0006048">
    <property type="term" value="P:UDP-N-acetylglucosamine biosynthetic process"/>
    <property type="evidence" value="ECO:0007669"/>
    <property type="project" value="UniProtKB-UniRule"/>
</dbReference>
<dbReference type="AlphaFoldDB" id="A0AAV2QBV2"/>
<proteinExistence type="inferred from homology"/>
<dbReference type="InterPro" id="IPR039143">
    <property type="entry name" value="GNPNAT1-like"/>
</dbReference>
<keyword evidence="4 6" id="KW-0012">Acyltransferase</keyword>
<keyword evidence="3 6" id="KW-0808">Transferase</keyword>
<sequence length="196" mass="21835">MAAKKDVVIPVGPEDLEDPLFDPAILSKLDWSNVKHMKDGVTSSNPGPGLRVRPLCKADYDRGFLLLLAQLTKVGDISKETFYERFDHMKRCTGHYYVTVIEDITKGIIIASATLAVELKFIRNCAKRGRLEDVVVNPDYRGMQLGKLIVSTITLLGKETGCYKMGLDCKDSMKGFYSSLGYSGEEGNDNTMIIRF</sequence>
<keyword evidence="9" id="KW-1185">Reference proteome</keyword>
<evidence type="ECO:0000313" key="8">
    <source>
        <dbReference type="EMBL" id="CAL4075671.1"/>
    </source>
</evidence>
<evidence type="ECO:0000256" key="6">
    <source>
        <dbReference type="RuleBase" id="RU365086"/>
    </source>
</evidence>
<dbReference type="GO" id="GO:0004343">
    <property type="term" value="F:glucosamine 6-phosphate N-acetyltransferase activity"/>
    <property type="evidence" value="ECO:0007669"/>
    <property type="project" value="UniProtKB-UniRule"/>
</dbReference>
<protein>
    <recommendedName>
        <fullName evidence="6">Glucosamine 6-phosphate N-acetyltransferase</fullName>
        <ecNumber evidence="6">2.3.1.4</ecNumber>
    </recommendedName>
</protein>
<evidence type="ECO:0000256" key="3">
    <source>
        <dbReference type="ARBA" id="ARBA00022679"/>
    </source>
</evidence>
<evidence type="ECO:0000256" key="4">
    <source>
        <dbReference type="ARBA" id="ARBA00023315"/>
    </source>
</evidence>
<comment type="similarity">
    <text evidence="2 6">Belongs to the acetyltransferase family. GNA1 subfamily.</text>
</comment>
<dbReference type="CDD" id="cd04301">
    <property type="entry name" value="NAT_SF"/>
    <property type="match status" value="1"/>
</dbReference>
<dbReference type="InterPro" id="IPR000182">
    <property type="entry name" value="GNAT_dom"/>
</dbReference>
<feature type="non-terminal residue" evidence="8">
    <location>
        <position position="196"/>
    </location>
</feature>
<evidence type="ECO:0000313" key="9">
    <source>
        <dbReference type="Proteomes" id="UP001497623"/>
    </source>
</evidence>
<evidence type="ECO:0000259" key="7">
    <source>
        <dbReference type="PROSITE" id="PS51186"/>
    </source>
</evidence>
<dbReference type="InterPro" id="IPR016181">
    <property type="entry name" value="Acyl_CoA_acyltransferase"/>
</dbReference>
<evidence type="ECO:0000256" key="1">
    <source>
        <dbReference type="ARBA" id="ARBA00004832"/>
    </source>
</evidence>